<dbReference type="AlphaFoldDB" id="A0A3B0TLB4"/>
<evidence type="ECO:0000256" key="1">
    <source>
        <dbReference type="SAM" id="MobiDB-lite"/>
    </source>
</evidence>
<proteinExistence type="predicted"/>
<reference evidence="2" key="1">
    <citation type="submission" date="2018-06" db="EMBL/GenBank/DDBJ databases">
        <authorList>
            <person name="Zhirakovskaya E."/>
        </authorList>
    </citation>
    <scope>NUCLEOTIDE SEQUENCE</scope>
</reference>
<evidence type="ECO:0000313" key="2">
    <source>
        <dbReference type="EMBL" id="VAW19481.1"/>
    </source>
</evidence>
<dbReference type="GO" id="GO:0009288">
    <property type="term" value="C:bacterial-type flagellum"/>
    <property type="evidence" value="ECO:0007669"/>
    <property type="project" value="InterPro"/>
</dbReference>
<dbReference type="Gene3D" id="1.10.287.500">
    <property type="entry name" value="Helix hairpin bin"/>
    <property type="match status" value="1"/>
</dbReference>
<dbReference type="GO" id="GO:0050920">
    <property type="term" value="P:regulation of chemotaxis"/>
    <property type="evidence" value="ECO:0007669"/>
    <property type="project" value="InterPro"/>
</dbReference>
<feature type="region of interest" description="Disordered" evidence="1">
    <location>
        <begin position="198"/>
        <end position="217"/>
    </location>
</feature>
<protein>
    <submittedName>
        <fullName evidence="2">COG3143: Chemotaxis protein</fullName>
    </submittedName>
</protein>
<accession>A0A3B0TLB4</accession>
<name>A0A3B0TLB4_9ZZZZ</name>
<organism evidence="2">
    <name type="scientific">hydrothermal vent metagenome</name>
    <dbReference type="NCBI Taxonomy" id="652676"/>
    <lineage>
        <taxon>unclassified sequences</taxon>
        <taxon>metagenomes</taxon>
        <taxon>ecological metagenomes</taxon>
    </lineage>
</organism>
<dbReference type="GO" id="GO:0003824">
    <property type="term" value="F:catalytic activity"/>
    <property type="evidence" value="ECO:0007669"/>
    <property type="project" value="InterPro"/>
</dbReference>
<dbReference type="EMBL" id="UOEQ01000222">
    <property type="protein sequence ID" value="VAW19481.1"/>
    <property type="molecule type" value="Genomic_DNA"/>
</dbReference>
<dbReference type="InterPro" id="IPR007439">
    <property type="entry name" value="Chemotax_Pase_CheZ"/>
</dbReference>
<dbReference type="Pfam" id="PF04344">
    <property type="entry name" value="CheZ"/>
    <property type="match status" value="1"/>
</dbReference>
<gene>
    <name evidence="2" type="ORF">MNBD_ALPHA11-276</name>
</gene>
<dbReference type="SUPFAM" id="SSF75708">
    <property type="entry name" value="Chemotaxis phosphatase CheZ"/>
    <property type="match status" value="1"/>
</dbReference>
<sequence>MPNSKKPAAASDDAVVKTILDLGERLKKSPGGQMTLTDVIGVAELLTSSLHPLLRRIDVTMQQELRGILTKIVTLRAEISKVNAEDISANRIPEVGKELSEVVAATESATNSIMSAAETVLAGENMPEKEFKELVTNQMMEIFEACSFQDITGQRITKVVNTVEVIEERINILCQMMDNNASIVEPVLSDSEKAKKKQLLSGPSSNGVDQNEIDAMF</sequence>